<feature type="domain" description="RNA polymerase sigma-70 region 2" evidence="1">
    <location>
        <begin position="31"/>
        <end position="79"/>
    </location>
</feature>
<dbReference type="AlphaFoldDB" id="A0A7T4MV79"/>
<dbReference type="GO" id="GO:0003700">
    <property type="term" value="F:DNA-binding transcription factor activity"/>
    <property type="evidence" value="ECO:0007669"/>
    <property type="project" value="InterPro"/>
</dbReference>
<proteinExistence type="predicted"/>
<protein>
    <recommendedName>
        <fullName evidence="1">RNA polymerase sigma-70 region 2 domain-containing protein</fullName>
    </recommendedName>
</protein>
<dbReference type="Proteomes" id="UP000595221">
    <property type="component" value="Chromosome"/>
</dbReference>
<organism evidence="2 3">
    <name type="scientific">Rothia kristinae</name>
    <dbReference type="NCBI Taxonomy" id="37923"/>
    <lineage>
        <taxon>Bacteria</taxon>
        <taxon>Bacillati</taxon>
        <taxon>Actinomycetota</taxon>
        <taxon>Actinomycetes</taxon>
        <taxon>Micrococcales</taxon>
        <taxon>Micrococcaceae</taxon>
        <taxon>Rothia</taxon>
    </lineage>
</organism>
<dbReference type="Gene3D" id="1.10.1740.10">
    <property type="match status" value="1"/>
</dbReference>
<dbReference type="SUPFAM" id="SSF88946">
    <property type="entry name" value="Sigma2 domain of RNA polymerase sigma factors"/>
    <property type="match status" value="1"/>
</dbReference>
<dbReference type="InterPro" id="IPR007627">
    <property type="entry name" value="RNA_pol_sigma70_r2"/>
</dbReference>
<dbReference type="RefSeq" id="WP_198490995.1">
    <property type="nucleotide sequence ID" value="NZ_CP066078.1"/>
</dbReference>
<dbReference type="EMBL" id="CP066078">
    <property type="protein sequence ID" value="QQC60232.1"/>
    <property type="molecule type" value="Genomic_DNA"/>
</dbReference>
<reference evidence="2 3" key="1">
    <citation type="submission" date="2020-12" db="EMBL/GenBank/DDBJ databases">
        <title>FDA dAtabase for Regulatory Grade micrObial Sequences (FDA-ARGOS): Supporting development and validation of Infectious Disease Dx tests.</title>
        <authorList>
            <person name="Sproer C."/>
            <person name="Gronow S."/>
            <person name="Severitt S."/>
            <person name="Schroder I."/>
            <person name="Tallon L."/>
            <person name="Sadzewicz L."/>
            <person name="Zhao X."/>
            <person name="Boylan J."/>
            <person name="Ott S."/>
            <person name="Bowen H."/>
            <person name="Vavikolanu K."/>
            <person name="Mehta A."/>
            <person name="Aluvathingal J."/>
            <person name="Nadendla S."/>
            <person name="Lowell S."/>
            <person name="Myers T."/>
            <person name="Yan Y."/>
            <person name="Sichtig H."/>
        </authorList>
    </citation>
    <scope>NUCLEOTIDE SEQUENCE [LARGE SCALE GENOMIC DNA]</scope>
    <source>
        <strain evidence="2 3">FDAARGOS_1001</strain>
    </source>
</reference>
<dbReference type="GO" id="GO:0006352">
    <property type="term" value="P:DNA-templated transcription initiation"/>
    <property type="evidence" value="ECO:0007669"/>
    <property type="project" value="InterPro"/>
</dbReference>
<evidence type="ECO:0000313" key="2">
    <source>
        <dbReference type="EMBL" id="QQC60232.1"/>
    </source>
</evidence>
<gene>
    <name evidence="2" type="ORF">I6H58_04735</name>
</gene>
<sequence>MGASTQTWTGEMLAALDATRPIIASVLSPAGRVDEVGDVLSETWIAAEKSLPAFDPDRGPFGAWIATIARRQALRLIRRDVAAARLQESVEHAAASGISTVFDVAHEGFADELVERLADWEQTVRILSITRAVMVHPELVDRTLTLLIAHHGCVETAAAALGVKAAALRETHRRVVDVVHVVEKALEGHESRCRLGLAGQPVTLGELLRLLPSRWEGQAGLLQLIATVPLGQLTPAHVAQATGWSVSTARQRLAQTRDLLQVGLVVIESGGLGLDEDPAGGEHR</sequence>
<dbReference type="InterPro" id="IPR013325">
    <property type="entry name" value="RNA_pol_sigma_r2"/>
</dbReference>
<accession>A0A7T4MV79</accession>
<dbReference type="Pfam" id="PF04542">
    <property type="entry name" value="Sigma70_r2"/>
    <property type="match status" value="1"/>
</dbReference>
<evidence type="ECO:0000259" key="1">
    <source>
        <dbReference type="Pfam" id="PF04542"/>
    </source>
</evidence>
<evidence type="ECO:0000313" key="3">
    <source>
        <dbReference type="Proteomes" id="UP000595221"/>
    </source>
</evidence>
<name>A0A7T4MV79_9MICC</name>